<comment type="caution">
    <text evidence="2">The sequence shown here is derived from an EMBL/GenBank/DDBJ whole genome shotgun (WGS) entry which is preliminary data.</text>
</comment>
<keyword evidence="1" id="KW-1133">Transmembrane helix</keyword>
<reference evidence="2 3" key="1">
    <citation type="journal article" date="2016" name="Nat. Commun.">
        <title>Thousands of microbial genomes shed light on interconnected biogeochemical processes in an aquifer system.</title>
        <authorList>
            <person name="Anantharaman K."/>
            <person name="Brown C.T."/>
            <person name="Hug L.A."/>
            <person name="Sharon I."/>
            <person name="Castelle C.J."/>
            <person name="Probst A.J."/>
            <person name="Thomas B.C."/>
            <person name="Singh A."/>
            <person name="Wilkins M.J."/>
            <person name="Karaoz U."/>
            <person name="Brodie E.L."/>
            <person name="Williams K.H."/>
            <person name="Hubbard S.S."/>
            <person name="Banfield J.F."/>
        </authorList>
    </citation>
    <scope>NUCLEOTIDE SEQUENCE [LARGE SCALE GENOMIC DNA]</scope>
</reference>
<keyword evidence="1" id="KW-0812">Transmembrane</keyword>
<dbReference type="Proteomes" id="UP000177195">
    <property type="component" value="Unassembled WGS sequence"/>
</dbReference>
<evidence type="ECO:0000313" key="3">
    <source>
        <dbReference type="Proteomes" id="UP000177195"/>
    </source>
</evidence>
<protein>
    <recommendedName>
        <fullName evidence="4">Mannosyl-glycoprotein endo-beta-N-acetylglucosamidase-like domain-containing protein</fullName>
    </recommendedName>
</protein>
<keyword evidence="1" id="KW-0472">Membrane</keyword>
<dbReference type="AlphaFoldDB" id="A0A1F6XSD6"/>
<evidence type="ECO:0008006" key="4">
    <source>
        <dbReference type="Google" id="ProtNLM"/>
    </source>
</evidence>
<organism evidence="2 3">
    <name type="scientific">Candidatus Nomurabacteria bacterium RIFCSPLOWO2_02_FULL_42_17</name>
    <dbReference type="NCBI Taxonomy" id="1801789"/>
    <lineage>
        <taxon>Bacteria</taxon>
        <taxon>Candidatus Nomuraibacteriota</taxon>
    </lineage>
</organism>
<gene>
    <name evidence="2" type="ORF">A3I25_00700</name>
</gene>
<sequence length="199" mass="22249">MTYKKSIGFLRGLVIFPLFLTTLPININSTIVPESAEGVVANQLSAQEIKISDEAYSWYNKKIAVLIEHADKIDAYFAEHSLPLAGYGLKMVIEAQKNNLDWRLLPSVAMRESTAGKNACRNNFYNVFGWNSCKTNFSSYEEAIETVARNLGGNNPKTAGYYKDTLALREILENYNGGAVYSYPEQVMAIMRIIAPDES</sequence>
<feature type="transmembrane region" description="Helical" evidence="1">
    <location>
        <begin position="7"/>
        <end position="27"/>
    </location>
</feature>
<evidence type="ECO:0000313" key="2">
    <source>
        <dbReference type="EMBL" id="OGI97034.1"/>
    </source>
</evidence>
<proteinExistence type="predicted"/>
<dbReference type="EMBL" id="MFVN01000022">
    <property type="protein sequence ID" value="OGI97034.1"/>
    <property type="molecule type" value="Genomic_DNA"/>
</dbReference>
<accession>A0A1F6XSD6</accession>
<name>A0A1F6XSD6_9BACT</name>
<evidence type="ECO:0000256" key="1">
    <source>
        <dbReference type="SAM" id="Phobius"/>
    </source>
</evidence>